<comment type="caution">
    <text evidence="3">The sequence shown here is derived from an EMBL/GenBank/DDBJ whole genome shotgun (WGS) entry which is preliminary data.</text>
</comment>
<proteinExistence type="predicted"/>
<evidence type="ECO:0000256" key="1">
    <source>
        <dbReference type="SAM" id="MobiDB-lite"/>
    </source>
</evidence>
<dbReference type="EMBL" id="JASVWL010000013">
    <property type="protein sequence ID" value="MDL5356058.1"/>
    <property type="molecule type" value="Genomic_DNA"/>
</dbReference>
<organism evidence="3 4">
    <name type="scientific">Proteus faecis</name>
    <dbReference type="NCBI Taxonomy" id="2050967"/>
    <lineage>
        <taxon>Bacteria</taxon>
        <taxon>Pseudomonadati</taxon>
        <taxon>Pseudomonadota</taxon>
        <taxon>Gammaproteobacteria</taxon>
        <taxon>Enterobacterales</taxon>
        <taxon>Morganellaceae</taxon>
        <taxon>Proteus</taxon>
    </lineage>
</organism>
<gene>
    <name evidence="3" type="ORF">QSH02_14545</name>
</gene>
<dbReference type="AlphaFoldDB" id="A0AAW7CUW4"/>
<feature type="transmembrane region" description="Helical" evidence="2">
    <location>
        <begin position="40"/>
        <end position="58"/>
    </location>
</feature>
<dbReference type="Proteomes" id="UP001224739">
    <property type="component" value="Unassembled WGS sequence"/>
</dbReference>
<evidence type="ECO:0000256" key="2">
    <source>
        <dbReference type="SAM" id="Phobius"/>
    </source>
</evidence>
<feature type="compositionally biased region" description="Polar residues" evidence="1">
    <location>
        <begin position="246"/>
        <end position="263"/>
    </location>
</feature>
<evidence type="ECO:0000313" key="3">
    <source>
        <dbReference type="EMBL" id="MDL5356058.1"/>
    </source>
</evidence>
<sequence length="299" mass="33967">MTTIISQNLAFVAADRLWTDCDDNPAPAPFKKFYVLDDSIIFYSGYINAILAVLAFYIGDNIGIDEEYATLIGVLSNMDEDICEFIEVDRKNGEVVYFQGATTTKNYNYIFYGAGSGSEYAIECYINNIQIITINGQIYDFIKYGDHFIKISMNSASIKDRCSGGGFDYIKWLEKELIVDKLNWLDTETIEQYNKKILRLIKENCGSKEELSELILMMDNERERDKEELEREIKSVDTSLAHEHNLTNNPQTKGGSRMNNSVKPKTRVAVKTSGSNKGVILDIASIKERIAKRKATERT</sequence>
<dbReference type="RefSeq" id="WP_109397151.1">
    <property type="nucleotide sequence ID" value="NZ_JASVWJ010000014.1"/>
</dbReference>
<evidence type="ECO:0000313" key="4">
    <source>
        <dbReference type="Proteomes" id="UP001224739"/>
    </source>
</evidence>
<dbReference type="GeneID" id="83613793"/>
<accession>A0AAW7CUW4</accession>
<feature type="region of interest" description="Disordered" evidence="1">
    <location>
        <begin position="237"/>
        <end position="263"/>
    </location>
</feature>
<keyword evidence="2" id="KW-0472">Membrane</keyword>
<keyword evidence="2" id="KW-1133">Transmembrane helix</keyword>
<name>A0AAW7CUW4_9GAMM</name>
<protein>
    <submittedName>
        <fullName evidence="3">Uncharacterized protein</fullName>
    </submittedName>
</protein>
<keyword evidence="2" id="KW-0812">Transmembrane</keyword>
<reference evidence="3" key="1">
    <citation type="submission" date="2023-06" db="EMBL/GenBank/DDBJ databases">
        <title>Acute promotion of culturable opportunistic pathogens and persistent increase of antibiotic resistance following antibiotic exposure in mouse gut microbiota.</title>
        <authorList>
            <person name="Li L."/>
            <person name="Wang B."/>
            <person name="Sun Y."/>
            <person name="Wang M."/>
            <person name="Xu H."/>
        </authorList>
    </citation>
    <scope>NUCLEOTIDE SEQUENCE</scope>
    <source>
        <strain evidence="3">EPA10_1</strain>
    </source>
</reference>